<accession>A0A559H5Y0</accession>
<organism evidence="1 2">
    <name type="scientific">Streptococcus pneumoniae</name>
    <dbReference type="NCBI Taxonomy" id="1313"/>
    <lineage>
        <taxon>Bacteria</taxon>
        <taxon>Bacillati</taxon>
        <taxon>Bacillota</taxon>
        <taxon>Bacilli</taxon>
        <taxon>Lactobacillales</taxon>
        <taxon>Streptococcaceae</taxon>
        <taxon>Streptococcus</taxon>
    </lineage>
</organism>
<dbReference type="Proteomes" id="UP000315060">
    <property type="component" value="Unassembled WGS sequence"/>
</dbReference>
<reference evidence="1 2" key="1">
    <citation type="submission" date="2019-07" db="EMBL/GenBank/DDBJ databases">
        <authorList>
            <person name="Mohale T."/>
        </authorList>
    </citation>
    <scope>NUCLEOTIDE SEQUENCE [LARGE SCALE GENOMIC DNA]</scope>
    <source>
        <strain evidence="1 2">NTPn 59</strain>
    </source>
</reference>
<protein>
    <submittedName>
        <fullName evidence="1">DUF1642 domain-containing protein</fullName>
    </submittedName>
</protein>
<name>A0A559H5Y0_STREE</name>
<gene>
    <name evidence="1" type="ORF">AZJ28_03970</name>
</gene>
<dbReference type="Pfam" id="PF07852">
    <property type="entry name" value="DUF1642"/>
    <property type="match status" value="1"/>
</dbReference>
<dbReference type="InterPro" id="IPR012865">
    <property type="entry name" value="DUF1642"/>
</dbReference>
<evidence type="ECO:0000313" key="1">
    <source>
        <dbReference type="EMBL" id="TVX70917.1"/>
    </source>
</evidence>
<sequence>MNIQELIEKIGNLDKLYGEKFYVALYDVLNLAKQLDEPEKVKVPQFVAEIIEYYKKQNATLYDALREKNFNKQYSEWLLNEQEAYDKVARAWLDGYEVEEEKRYTVVTKATKQPLYYNAMDKKLFFSMGGLATKFTRKQLKEADLGWVFDCEGIEIEEVE</sequence>
<dbReference type="EMBL" id="VMYC01000062">
    <property type="protein sequence ID" value="TVX70917.1"/>
    <property type="molecule type" value="Genomic_DNA"/>
</dbReference>
<proteinExistence type="predicted"/>
<comment type="caution">
    <text evidence="1">The sequence shown here is derived from an EMBL/GenBank/DDBJ whole genome shotgun (WGS) entry which is preliminary data.</text>
</comment>
<evidence type="ECO:0000313" key="2">
    <source>
        <dbReference type="Proteomes" id="UP000315060"/>
    </source>
</evidence>
<dbReference type="AlphaFoldDB" id="A0A559H5Y0"/>